<feature type="region of interest" description="Disordered" evidence="1">
    <location>
        <begin position="66"/>
        <end position="96"/>
    </location>
</feature>
<evidence type="ECO:0000256" key="1">
    <source>
        <dbReference type="SAM" id="MobiDB-lite"/>
    </source>
</evidence>
<feature type="compositionally biased region" description="Basic residues" evidence="1">
    <location>
        <begin position="259"/>
        <end position="271"/>
    </location>
</feature>
<dbReference type="OrthoDB" id="10069709at2759"/>
<feature type="compositionally biased region" description="Low complexity" evidence="1">
    <location>
        <begin position="244"/>
        <end position="253"/>
    </location>
</feature>
<feature type="region of interest" description="Disordered" evidence="1">
    <location>
        <begin position="1"/>
        <end position="49"/>
    </location>
</feature>
<evidence type="ECO:0000313" key="3">
    <source>
        <dbReference type="Proteomes" id="UP000677054"/>
    </source>
</evidence>
<reference evidence="2" key="1">
    <citation type="submission" date="2020-11" db="EMBL/GenBank/DDBJ databases">
        <authorList>
            <person name="Tran Van P."/>
        </authorList>
    </citation>
    <scope>NUCLEOTIDE SEQUENCE</scope>
</reference>
<feature type="region of interest" description="Disordered" evidence="1">
    <location>
        <begin position="616"/>
        <end position="641"/>
    </location>
</feature>
<feature type="region of interest" description="Disordered" evidence="1">
    <location>
        <begin position="500"/>
        <end position="582"/>
    </location>
</feature>
<sequence>MAQLLQHLTQGSQPMGDGQASGDKPLDSSLLNPEQALGEGSIPIPRVKLGGVSGVGEKTLTKSKSLSNLLDGRSTGKKRHRYSGGGTGANRPLHTHSLSETHQPFSAAGTTHLLQNIVSVESKRAIGEILERVNDLNETEKLLLYLQLPSGKSADPDPLKLLRLCWDGVEDGGNELDVDEYEAAELCVLEWAHKFIGSSFQSLIHLAKHLIEKRLIHPSSPLAQQFLENKTIGAGNQGIGLKTSLSSSSSSSSDDGPPKRRRTQKIGKWKKFVSGGDRDILREGAPTPLTHTDLNTGIEEKPPHPSSLTPVPEFSTASTNGLSQPASVMQGAPVGKMPIPRLPQQATRASCKPFTNKIVIIPSGTAKSSVPPVARKYKRIQPKPQNDGSPANVELKLPFKCESEGSSILGKAWESIQESSFGCGSEEDLIPPNEKQPDEKNFSELRMLLEGNIKSPLGQMDVKRRVSFTPHATESITLFSNTSGVPPSPGARRRAFDFTPIVPSSATGSPFISPRGTPVSNVRSRHNSGQTNPIPVNSYGDHQQQQNQSPFISPQGTPTPIGNRSRHNSGFLMRNRNSSGSRFQPYAATSQLATTSNPPTSVGDEEKVFLSPSATIVSSTNGSRDNSNSCGLPQSPSDKGSALRALLKSDAPPCLALDPRRRHSSALASFQKHVPPQPPSNPPQVPVNPSDDAYRSQSVPLIQTLPDSNISPLENQCFDFIQSPTQTLPFQEQDNPMDIMFSSTGLSDFSGLLSSQCDDSGIETASGGSVPQSCPPFRGRNPSQQSDLSSISTGTGTGSVVEDYMNREPGSRSYPNTPIPERLGPGILPALPMRYPLSTEGNSNSRSYPSTPVNPNPPSMLLRPHGNGTQVTLTSLNMGPGQKENPLGAKRNITALLDLEGEEDDLGSTLADLRECDRDFSTFEAENLHGQ</sequence>
<proteinExistence type="predicted"/>
<feature type="compositionally biased region" description="Polar residues" evidence="1">
    <location>
        <begin position="518"/>
        <end position="562"/>
    </location>
</feature>
<dbReference type="EMBL" id="LR905340">
    <property type="protein sequence ID" value="CAD7253429.1"/>
    <property type="molecule type" value="Genomic_DNA"/>
</dbReference>
<feature type="compositionally biased region" description="Polar residues" evidence="1">
    <location>
        <begin position="1"/>
        <end position="13"/>
    </location>
</feature>
<feature type="compositionally biased region" description="Polar residues" evidence="1">
    <location>
        <begin position="839"/>
        <end position="851"/>
    </location>
</feature>
<evidence type="ECO:0000313" key="2">
    <source>
        <dbReference type="EMBL" id="CAD7253429.1"/>
    </source>
</evidence>
<gene>
    <name evidence="2" type="ORF">DSTB1V02_LOCUS13179</name>
</gene>
<keyword evidence="3" id="KW-1185">Reference proteome</keyword>
<protein>
    <submittedName>
        <fullName evidence="2">Uncharacterized protein</fullName>
    </submittedName>
</protein>
<name>A0A7R9FSE3_9CRUS</name>
<dbReference type="EMBL" id="CAJPEV010005823">
    <property type="protein sequence ID" value="CAG0903570.1"/>
    <property type="molecule type" value="Genomic_DNA"/>
</dbReference>
<dbReference type="Proteomes" id="UP000677054">
    <property type="component" value="Unassembled WGS sequence"/>
</dbReference>
<accession>A0A7R9FSE3</accession>
<feature type="region of interest" description="Disordered" evidence="1">
    <location>
        <begin position="665"/>
        <end position="694"/>
    </location>
</feature>
<feature type="compositionally biased region" description="Pro residues" evidence="1">
    <location>
        <begin position="675"/>
        <end position="686"/>
    </location>
</feature>
<organism evidence="2">
    <name type="scientific">Darwinula stevensoni</name>
    <dbReference type="NCBI Taxonomy" id="69355"/>
    <lineage>
        <taxon>Eukaryota</taxon>
        <taxon>Metazoa</taxon>
        <taxon>Ecdysozoa</taxon>
        <taxon>Arthropoda</taxon>
        <taxon>Crustacea</taxon>
        <taxon>Oligostraca</taxon>
        <taxon>Ostracoda</taxon>
        <taxon>Podocopa</taxon>
        <taxon>Podocopida</taxon>
        <taxon>Darwinulocopina</taxon>
        <taxon>Darwinuloidea</taxon>
        <taxon>Darwinulidae</taxon>
        <taxon>Darwinula</taxon>
    </lineage>
</organism>
<dbReference type="Gene3D" id="6.10.140.1290">
    <property type="match status" value="1"/>
</dbReference>
<feature type="region of interest" description="Disordered" evidence="1">
    <location>
        <begin position="238"/>
        <end position="322"/>
    </location>
</feature>
<feature type="compositionally biased region" description="Polar residues" evidence="1">
    <location>
        <begin position="616"/>
        <end position="638"/>
    </location>
</feature>
<feature type="region of interest" description="Disordered" evidence="1">
    <location>
        <begin position="760"/>
        <end position="857"/>
    </location>
</feature>
<dbReference type="AlphaFoldDB" id="A0A7R9FSE3"/>